<organism evidence="2 3">
    <name type="scientific">Hespellia stercorisuis DSM 15480</name>
    <dbReference type="NCBI Taxonomy" id="1121950"/>
    <lineage>
        <taxon>Bacteria</taxon>
        <taxon>Bacillati</taxon>
        <taxon>Bacillota</taxon>
        <taxon>Clostridia</taxon>
        <taxon>Lachnospirales</taxon>
        <taxon>Lachnospiraceae</taxon>
        <taxon>Hespellia</taxon>
    </lineage>
</organism>
<evidence type="ECO:0000256" key="1">
    <source>
        <dbReference type="SAM" id="MobiDB-lite"/>
    </source>
</evidence>
<evidence type="ECO:0000313" key="2">
    <source>
        <dbReference type="EMBL" id="SHJ37361.1"/>
    </source>
</evidence>
<reference evidence="2 3" key="1">
    <citation type="submission" date="2016-11" db="EMBL/GenBank/DDBJ databases">
        <authorList>
            <person name="Jaros S."/>
            <person name="Januszkiewicz K."/>
            <person name="Wedrychowicz H."/>
        </authorList>
    </citation>
    <scope>NUCLEOTIDE SEQUENCE [LARGE SCALE GENOMIC DNA]</scope>
    <source>
        <strain evidence="2 3">DSM 15480</strain>
    </source>
</reference>
<dbReference type="SUPFAM" id="SSF88659">
    <property type="entry name" value="Sigma3 and sigma4 domains of RNA polymerase sigma factors"/>
    <property type="match status" value="1"/>
</dbReference>
<dbReference type="EMBL" id="FQZY01000007">
    <property type="protein sequence ID" value="SHJ37361.1"/>
    <property type="molecule type" value="Genomic_DNA"/>
</dbReference>
<proteinExistence type="predicted"/>
<dbReference type="AlphaFoldDB" id="A0A1M6ISC4"/>
<accession>A0A1M6ISC4</accession>
<keyword evidence="3" id="KW-1185">Reference proteome</keyword>
<protein>
    <submittedName>
        <fullName evidence="2">Uncharacterized protein</fullName>
    </submittedName>
</protein>
<gene>
    <name evidence="2" type="ORF">SAMN02745243_00458</name>
</gene>
<dbReference type="Proteomes" id="UP000184301">
    <property type="component" value="Unassembled WGS sequence"/>
</dbReference>
<feature type="region of interest" description="Disordered" evidence="1">
    <location>
        <begin position="57"/>
        <end position="77"/>
    </location>
</feature>
<dbReference type="RefSeq" id="WP_073104476.1">
    <property type="nucleotide sequence ID" value="NZ_FQZY01000007.1"/>
</dbReference>
<dbReference type="STRING" id="1121950.SAMN02745243_00458"/>
<dbReference type="OrthoDB" id="1656210at2"/>
<sequence length="183" mass="21038">MKIKVSYDNTKQTLEVDRDEMWLSLSLGDADGMTSAEMEKRIQEKFNELFNRPEYNNWHRHDRHSSPTSAPKKLDGTKGRVQLVDDESDEPAGNTIDLFPDMTDVINRDKQYEYEAVCGMLRKYLKPEQAELLIEIHINKVPKQEYAARNGITPSAVSHRLETAEKNFKKVFPTSSSFSIARG</sequence>
<name>A0A1M6ISC4_9FIRM</name>
<dbReference type="InterPro" id="IPR013324">
    <property type="entry name" value="RNA_pol_sigma_r3/r4-like"/>
</dbReference>
<evidence type="ECO:0000313" key="3">
    <source>
        <dbReference type="Proteomes" id="UP000184301"/>
    </source>
</evidence>